<proteinExistence type="predicted"/>
<dbReference type="Gene3D" id="3.30.420.10">
    <property type="entry name" value="Ribonuclease H-like superfamily/Ribonuclease H"/>
    <property type="match status" value="1"/>
</dbReference>
<comment type="caution">
    <text evidence="2">The sequence shown here is derived from an EMBL/GenBank/DDBJ whole genome shotgun (WGS) entry which is preliminary data.</text>
</comment>
<dbReference type="Pfam" id="PF13565">
    <property type="entry name" value="HTH_32"/>
    <property type="match status" value="1"/>
</dbReference>
<dbReference type="Pfam" id="PF13358">
    <property type="entry name" value="DDE_3"/>
    <property type="match status" value="1"/>
</dbReference>
<dbReference type="InterPro" id="IPR036397">
    <property type="entry name" value="RNaseH_sf"/>
</dbReference>
<dbReference type="eggNOG" id="COG3335">
    <property type="taxonomic scope" value="Bacteria"/>
</dbReference>
<dbReference type="InterPro" id="IPR038717">
    <property type="entry name" value="Tc1-like_DDE_dom"/>
</dbReference>
<evidence type="ECO:0000313" key="2">
    <source>
        <dbReference type="EMBL" id="EFH86314.1"/>
    </source>
</evidence>
<dbReference type="InParanoid" id="D6TKL4"/>
<keyword evidence="3" id="KW-1185">Reference proteome</keyword>
<accession>D6TKL4</accession>
<evidence type="ECO:0000313" key="3">
    <source>
        <dbReference type="Proteomes" id="UP000004508"/>
    </source>
</evidence>
<reference evidence="2 3" key="1">
    <citation type="journal article" date="2011" name="Stand. Genomic Sci.">
        <title>Non-contiguous finished genome sequence and contextual data of the filamentous soil bacterium Ktedonobacter racemifer type strain (SOSP1-21).</title>
        <authorList>
            <person name="Chang Y.J."/>
            <person name="Land M."/>
            <person name="Hauser L."/>
            <person name="Chertkov O."/>
            <person name="Del Rio T.G."/>
            <person name="Nolan M."/>
            <person name="Copeland A."/>
            <person name="Tice H."/>
            <person name="Cheng J.F."/>
            <person name="Lucas S."/>
            <person name="Han C."/>
            <person name="Goodwin L."/>
            <person name="Pitluck S."/>
            <person name="Ivanova N."/>
            <person name="Ovchinikova G."/>
            <person name="Pati A."/>
            <person name="Chen A."/>
            <person name="Palaniappan K."/>
            <person name="Mavromatis K."/>
            <person name="Liolios K."/>
            <person name="Brettin T."/>
            <person name="Fiebig A."/>
            <person name="Rohde M."/>
            <person name="Abt B."/>
            <person name="Goker M."/>
            <person name="Detter J.C."/>
            <person name="Woyke T."/>
            <person name="Bristow J."/>
            <person name="Eisen J.A."/>
            <person name="Markowitz V."/>
            <person name="Hugenholtz P."/>
            <person name="Kyrpides N.C."/>
            <person name="Klenk H.P."/>
            <person name="Lapidus A."/>
        </authorList>
    </citation>
    <scope>NUCLEOTIDE SEQUENCE [LARGE SCALE GENOMIC DNA]</scope>
    <source>
        <strain evidence="3">DSM 44963</strain>
    </source>
</reference>
<name>D6TKL4_KTERA</name>
<dbReference type="NCBIfam" id="NF033545">
    <property type="entry name" value="transpos_IS630"/>
    <property type="match status" value="1"/>
</dbReference>
<dbReference type="InterPro" id="IPR009057">
    <property type="entry name" value="Homeodomain-like_sf"/>
</dbReference>
<dbReference type="STRING" id="485913.Krac_7606"/>
<dbReference type="SUPFAM" id="SSF46689">
    <property type="entry name" value="Homeodomain-like"/>
    <property type="match status" value="1"/>
</dbReference>
<dbReference type="EMBL" id="ADVG01000002">
    <property type="protein sequence ID" value="EFH86314.1"/>
    <property type="molecule type" value="Genomic_DNA"/>
</dbReference>
<evidence type="ECO:0000259" key="1">
    <source>
        <dbReference type="Pfam" id="PF13358"/>
    </source>
</evidence>
<dbReference type="InterPro" id="IPR047655">
    <property type="entry name" value="Transpos_IS630-like"/>
</dbReference>
<sequence length="401" mass="45294">MRGPKPVVLTLSEQEQKELEALVRRQSTPQQVALRGRMILAGAQGKNNTHVARDLGVSVDTVRSWRLRWIGLQAVSLDELTVNERLTDIQRPGRPSEITAEQICQIVALACEQPKERPISHWTGQEIADEVMLRGIVPKISARHAARVLKKRDLQPHLIRYWLTPSVDPQREATIRAICQVYRQAPDRAKQGERTMSTDELTGVQALERKHPGLPLAPGKVERREFEYLRHGTRAFILSRDVVTGEVVAPHAGPTRTEADFLAHVQAVVATDPQATRWHFVCDNLNIHQSETLVRFVAERSGIEADLGVKGESGTLASMVSRAAFLSDPTHQIVFHYTPKHSSWLNQIEIWLSILVRKLLKRGSFLSVDDLQTRVLAFIAYYNRTMAKPFKWTYQGKALMA</sequence>
<dbReference type="AlphaFoldDB" id="D6TKL4"/>
<dbReference type="Proteomes" id="UP000004508">
    <property type="component" value="Unassembled WGS sequence"/>
</dbReference>
<organism evidence="2 3">
    <name type="scientific">Ktedonobacter racemifer DSM 44963</name>
    <dbReference type="NCBI Taxonomy" id="485913"/>
    <lineage>
        <taxon>Bacteria</taxon>
        <taxon>Bacillati</taxon>
        <taxon>Chloroflexota</taxon>
        <taxon>Ktedonobacteria</taxon>
        <taxon>Ktedonobacterales</taxon>
        <taxon>Ktedonobacteraceae</taxon>
        <taxon>Ktedonobacter</taxon>
    </lineage>
</organism>
<feature type="domain" description="Tc1-like transposase DDE" evidence="1">
    <location>
        <begin position="199"/>
        <end position="372"/>
    </location>
</feature>
<dbReference type="eggNOG" id="COG3415">
    <property type="taxonomic scope" value="Bacteria"/>
</dbReference>
<protein>
    <recommendedName>
        <fullName evidence="1">Tc1-like transposase DDE domain-containing protein</fullName>
    </recommendedName>
</protein>
<dbReference type="GO" id="GO:0003676">
    <property type="term" value="F:nucleic acid binding"/>
    <property type="evidence" value="ECO:0007669"/>
    <property type="project" value="InterPro"/>
</dbReference>
<gene>
    <name evidence="2" type="ORF">Krac_7606</name>
</gene>